<feature type="compositionally biased region" description="Basic residues" evidence="1">
    <location>
        <begin position="156"/>
        <end position="165"/>
    </location>
</feature>
<evidence type="ECO:0000256" key="1">
    <source>
        <dbReference type="SAM" id="MobiDB-lite"/>
    </source>
</evidence>
<accession>A0AAN6WGJ8</accession>
<comment type="caution">
    <text evidence="2">The sequence shown here is derived from an EMBL/GenBank/DDBJ whole genome shotgun (WGS) entry which is preliminary data.</text>
</comment>
<feature type="compositionally biased region" description="Basic and acidic residues" evidence="1">
    <location>
        <begin position="68"/>
        <end position="86"/>
    </location>
</feature>
<gene>
    <name evidence="2" type="ORF">QBC36DRAFT_285800</name>
</gene>
<evidence type="ECO:0000313" key="2">
    <source>
        <dbReference type="EMBL" id="KAK4181288.1"/>
    </source>
</evidence>
<feature type="region of interest" description="Disordered" evidence="1">
    <location>
        <begin position="1"/>
        <end position="165"/>
    </location>
</feature>
<proteinExistence type="predicted"/>
<dbReference type="EMBL" id="MU866088">
    <property type="protein sequence ID" value="KAK4181288.1"/>
    <property type="molecule type" value="Genomic_DNA"/>
</dbReference>
<sequence>MPPTLPEADTGIDAALFDDESAPSSSKKARSSFEILYWSVGKSTTTPKSATSSVAPKSAGRSTGRKRKAEEIEPEENAKESEKSEPEAEVTPAAKRGGTGRPARTAGKATSAQLSLKAAKKPTRGRPKGPGASAEKKEKTKAVKNTILAKMPVGRPGRRGRPAKA</sequence>
<feature type="compositionally biased region" description="Basic residues" evidence="1">
    <location>
        <begin position="118"/>
        <end position="127"/>
    </location>
</feature>
<feature type="compositionally biased region" description="Low complexity" evidence="1">
    <location>
        <begin position="42"/>
        <end position="56"/>
    </location>
</feature>
<dbReference type="AlphaFoldDB" id="A0AAN6WGJ8"/>
<reference evidence="2" key="1">
    <citation type="journal article" date="2023" name="Mol. Phylogenet. Evol.">
        <title>Genome-scale phylogeny and comparative genomics of the fungal order Sordariales.</title>
        <authorList>
            <person name="Hensen N."/>
            <person name="Bonometti L."/>
            <person name="Westerberg I."/>
            <person name="Brannstrom I.O."/>
            <person name="Guillou S."/>
            <person name="Cros-Aarteil S."/>
            <person name="Calhoun S."/>
            <person name="Haridas S."/>
            <person name="Kuo A."/>
            <person name="Mondo S."/>
            <person name="Pangilinan J."/>
            <person name="Riley R."/>
            <person name="LaButti K."/>
            <person name="Andreopoulos B."/>
            <person name="Lipzen A."/>
            <person name="Chen C."/>
            <person name="Yan M."/>
            <person name="Daum C."/>
            <person name="Ng V."/>
            <person name="Clum A."/>
            <person name="Steindorff A."/>
            <person name="Ohm R.A."/>
            <person name="Martin F."/>
            <person name="Silar P."/>
            <person name="Natvig D.O."/>
            <person name="Lalanne C."/>
            <person name="Gautier V."/>
            <person name="Ament-Velasquez S.L."/>
            <person name="Kruys A."/>
            <person name="Hutchinson M.I."/>
            <person name="Powell A.J."/>
            <person name="Barry K."/>
            <person name="Miller A.N."/>
            <person name="Grigoriev I.V."/>
            <person name="Debuchy R."/>
            <person name="Gladieux P."/>
            <person name="Hiltunen Thoren M."/>
            <person name="Johannesson H."/>
        </authorList>
    </citation>
    <scope>NUCLEOTIDE SEQUENCE</scope>
    <source>
        <strain evidence="2">CBS 892.96</strain>
    </source>
</reference>
<evidence type="ECO:0000313" key="3">
    <source>
        <dbReference type="Proteomes" id="UP001302321"/>
    </source>
</evidence>
<name>A0AAN6WGJ8_9PEZI</name>
<protein>
    <submittedName>
        <fullName evidence="2">Uncharacterized protein</fullName>
    </submittedName>
</protein>
<feature type="compositionally biased region" description="Low complexity" evidence="1">
    <location>
        <begin position="92"/>
        <end position="110"/>
    </location>
</feature>
<keyword evidence="3" id="KW-1185">Reference proteome</keyword>
<dbReference type="Proteomes" id="UP001302321">
    <property type="component" value="Unassembled WGS sequence"/>
</dbReference>
<organism evidence="2 3">
    <name type="scientific">Triangularia setosa</name>
    <dbReference type="NCBI Taxonomy" id="2587417"/>
    <lineage>
        <taxon>Eukaryota</taxon>
        <taxon>Fungi</taxon>
        <taxon>Dikarya</taxon>
        <taxon>Ascomycota</taxon>
        <taxon>Pezizomycotina</taxon>
        <taxon>Sordariomycetes</taxon>
        <taxon>Sordariomycetidae</taxon>
        <taxon>Sordariales</taxon>
        <taxon>Podosporaceae</taxon>
        <taxon>Triangularia</taxon>
    </lineage>
</organism>
<reference evidence="2" key="2">
    <citation type="submission" date="2023-05" db="EMBL/GenBank/DDBJ databases">
        <authorList>
            <consortium name="Lawrence Berkeley National Laboratory"/>
            <person name="Steindorff A."/>
            <person name="Hensen N."/>
            <person name="Bonometti L."/>
            <person name="Westerberg I."/>
            <person name="Brannstrom I.O."/>
            <person name="Guillou S."/>
            <person name="Cros-Aarteil S."/>
            <person name="Calhoun S."/>
            <person name="Haridas S."/>
            <person name="Kuo A."/>
            <person name="Mondo S."/>
            <person name="Pangilinan J."/>
            <person name="Riley R."/>
            <person name="Labutti K."/>
            <person name="Andreopoulos B."/>
            <person name="Lipzen A."/>
            <person name="Chen C."/>
            <person name="Yanf M."/>
            <person name="Daum C."/>
            <person name="Ng V."/>
            <person name="Clum A."/>
            <person name="Ohm R."/>
            <person name="Martin F."/>
            <person name="Silar P."/>
            <person name="Natvig D."/>
            <person name="Lalanne C."/>
            <person name="Gautier V."/>
            <person name="Ament-Velasquez S.L."/>
            <person name="Kruys A."/>
            <person name="Hutchinson M.I."/>
            <person name="Powell A.J."/>
            <person name="Barry K."/>
            <person name="Miller A.N."/>
            <person name="Grigoriev I.V."/>
            <person name="Debuchy R."/>
            <person name="Gladieux P."/>
            <person name="Thoren M.H."/>
            <person name="Johannesson H."/>
        </authorList>
    </citation>
    <scope>NUCLEOTIDE SEQUENCE</scope>
    <source>
        <strain evidence="2">CBS 892.96</strain>
    </source>
</reference>